<feature type="compositionally biased region" description="Polar residues" evidence="1">
    <location>
        <begin position="126"/>
        <end position="135"/>
    </location>
</feature>
<sequence>MKGTKNGPVLVGAFVVVLSLLGGCGSVDSQPDDWVSRDWAKSMATYNIFPIYPPSEDVHVGDVYAYRLDQPGSDGNLFRSIKLDYVPQTDALQAYYDKVPVMPSTSDDPGTGKIWRQMAAGDAYKPSTQTQSSPTADAATGASVPGTDAGKGESKTVQKKRQDQTLAKTKVRGQAKQQAPTKTQTGGEKPAGKPVSVFATAGTMQRLPLVAFPGFTLAHADVESLAGNVPLRFFHALFGASRRAEGSISVKITAAETYGIPVMQAAKALGTYCRSDVGQVACSTGFLQQQMRAIGKVDSTVPMAVSMINRLYLARSIEYTYEASTAEGAQADLYVNLQKALDNQKALLDDIGAKSASAVAVASASAPAETVGKLTDIKSALDAVLQQIQQTNQQFGNSPVPGASFTVGRIDAQGVTLIQTFERPIAIGYRAVAIQSKD</sequence>
<evidence type="ECO:0000313" key="3">
    <source>
        <dbReference type="Proteomes" id="UP000364291"/>
    </source>
</evidence>
<accession>A0A5E5P211</accession>
<feature type="compositionally biased region" description="Low complexity" evidence="1">
    <location>
        <begin position="174"/>
        <end position="187"/>
    </location>
</feature>
<evidence type="ECO:0000313" key="2">
    <source>
        <dbReference type="EMBL" id="VVG70384.1"/>
    </source>
</evidence>
<dbReference type="EMBL" id="CABPSX010000002">
    <property type="protein sequence ID" value="VVG70384.1"/>
    <property type="molecule type" value="Genomic_DNA"/>
</dbReference>
<dbReference type="AlphaFoldDB" id="A0A5E5P211"/>
<feature type="compositionally biased region" description="Basic and acidic residues" evidence="1">
    <location>
        <begin position="150"/>
        <end position="163"/>
    </location>
</feature>
<gene>
    <name evidence="2" type="ORF">PAP18089_01344</name>
</gene>
<evidence type="ECO:0000256" key="1">
    <source>
        <dbReference type="SAM" id="MobiDB-lite"/>
    </source>
</evidence>
<protein>
    <recommendedName>
        <fullName evidence="4">Lipoprotein</fullName>
    </recommendedName>
</protein>
<dbReference type="OrthoDB" id="9132355at2"/>
<proteinExistence type="predicted"/>
<dbReference type="RefSeq" id="WP_150728522.1">
    <property type="nucleotide sequence ID" value="NZ_CABPSX010000002.1"/>
</dbReference>
<name>A0A5E5P211_9BURK</name>
<reference evidence="2 3" key="1">
    <citation type="submission" date="2019-08" db="EMBL/GenBank/DDBJ databases">
        <authorList>
            <person name="Peeters C."/>
        </authorList>
    </citation>
    <scope>NUCLEOTIDE SEQUENCE [LARGE SCALE GENOMIC DNA]</scope>
    <source>
        <strain evidence="2 3">LMG 18089</strain>
    </source>
</reference>
<organism evidence="2 3">
    <name type="scientific">Pandoraea apista</name>
    <dbReference type="NCBI Taxonomy" id="93218"/>
    <lineage>
        <taxon>Bacteria</taxon>
        <taxon>Pseudomonadati</taxon>
        <taxon>Pseudomonadota</taxon>
        <taxon>Betaproteobacteria</taxon>
        <taxon>Burkholderiales</taxon>
        <taxon>Burkholderiaceae</taxon>
        <taxon>Pandoraea</taxon>
    </lineage>
</organism>
<dbReference type="PROSITE" id="PS51257">
    <property type="entry name" value="PROKAR_LIPOPROTEIN"/>
    <property type="match status" value="1"/>
</dbReference>
<evidence type="ECO:0008006" key="4">
    <source>
        <dbReference type="Google" id="ProtNLM"/>
    </source>
</evidence>
<dbReference type="Proteomes" id="UP000364291">
    <property type="component" value="Unassembled WGS sequence"/>
</dbReference>
<feature type="region of interest" description="Disordered" evidence="1">
    <location>
        <begin position="122"/>
        <end position="193"/>
    </location>
</feature>